<evidence type="ECO:0000313" key="4">
    <source>
        <dbReference type="Proteomes" id="UP000305921"/>
    </source>
</evidence>
<reference evidence="3 4" key="1">
    <citation type="submission" date="2019-05" db="EMBL/GenBank/DDBJ databases">
        <title>Streptomyces marianii sp. nov., a novel marine actinomycete from southern coast of India.</title>
        <authorList>
            <person name="Iniyan A.M."/>
            <person name="Wink J."/>
            <person name="Ramprasad E."/>
            <person name="Ramana C.V."/>
            <person name="Bunk B."/>
            <person name="Sproer C."/>
            <person name="Joseph F.-J.R.S."/>
            <person name="Vincent S.G.P."/>
        </authorList>
    </citation>
    <scope>NUCLEOTIDE SEQUENCE [LARGE SCALE GENOMIC DNA]</scope>
    <source>
        <strain evidence="3 4">ICN19</strain>
    </source>
</reference>
<evidence type="ECO:0000256" key="2">
    <source>
        <dbReference type="SAM" id="Phobius"/>
    </source>
</evidence>
<feature type="transmembrane region" description="Helical" evidence="2">
    <location>
        <begin position="372"/>
        <end position="396"/>
    </location>
</feature>
<feature type="region of interest" description="Disordered" evidence="1">
    <location>
        <begin position="539"/>
        <end position="599"/>
    </location>
</feature>
<feature type="transmembrane region" description="Helical" evidence="2">
    <location>
        <begin position="287"/>
        <end position="306"/>
    </location>
</feature>
<dbReference type="AlphaFoldDB" id="A0A5R9DRA1"/>
<proteinExistence type="predicted"/>
<feature type="transmembrane region" description="Helical" evidence="2">
    <location>
        <begin position="403"/>
        <end position="421"/>
    </location>
</feature>
<gene>
    <name evidence="3" type="ORF">FEF34_40120</name>
</gene>
<accession>A0A5R9DRA1</accession>
<feature type="transmembrane region" description="Helical" evidence="2">
    <location>
        <begin position="342"/>
        <end position="360"/>
    </location>
</feature>
<keyword evidence="2" id="KW-1133">Transmembrane helix</keyword>
<keyword evidence="4" id="KW-1185">Reference proteome</keyword>
<feature type="transmembrane region" description="Helical" evidence="2">
    <location>
        <begin position="226"/>
        <end position="246"/>
    </location>
</feature>
<dbReference type="Proteomes" id="UP000305921">
    <property type="component" value="Unassembled WGS sequence"/>
</dbReference>
<feature type="region of interest" description="Disordered" evidence="1">
    <location>
        <begin position="1"/>
        <end position="24"/>
    </location>
</feature>
<dbReference type="OrthoDB" id="3478657at2"/>
<name>A0A5R9DRA1_9ACTN</name>
<comment type="caution">
    <text evidence="3">The sequence shown here is derived from an EMBL/GenBank/DDBJ whole genome shotgun (WGS) entry which is preliminary data.</text>
</comment>
<keyword evidence="2" id="KW-0472">Membrane</keyword>
<feature type="transmembrane region" description="Helical" evidence="2">
    <location>
        <begin position="312"/>
        <end position="335"/>
    </location>
</feature>
<evidence type="ECO:0008006" key="5">
    <source>
        <dbReference type="Google" id="ProtNLM"/>
    </source>
</evidence>
<feature type="transmembrane region" description="Helical" evidence="2">
    <location>
        <begin position="194"/>
        <end position="214"/>
    </location>
</feature>
<protein>
    <recommendedName>
        <fullName evidence="5">Type IV secretion system protein</fullName>
    </recommendedName>
</protein>
<evidence type="ECO:0000313" key="3">
    <source>
        <dbReference type="EMBL" id="TLQ39029.1"/>
    </source>
</evidence>
<organism evidence="3 4">
    <name type="scientific">Streptomyces marianii</name>
    <dbReference type="NCBI Taxonomy" id="1817406"/>
    <lineage>
        <taxon>Bacteria</taxon>
        <taxon>Bacillati</taxon>
        <taxon>Actinomycetota</taxon>
        <taxon>Actinomycetes</taxon>
        <taxon>Kitasatosporales</taxon>
        <taxon>Streptomycetaceae</taxon>
        <taxon>Streptomyces</taxon>
    </lineage>
</organism>
<evidence type="ECO:0000256" key="1">
    <source>
        <dbReference type="SAM" id="MobiDB-lite"/>
    </source>
</evidence>
<keyword evidence="2" id="KW-0812">Transmembrane</keyword>
<sequence length="599" mass="61753">MVTAPVAAADNPEAHADVGPPDPIPEEWEGQSIGIDTNGKYCIWDAPGVEGCRAAEAGELPGTIDICEGADGIASPSCDKEDQLAFEKRRLEEWRKKAKDAPNFEKLNKYITECVEKKRKPFKECLREGEYKYPPPAKGPMDWIAGKISELASDALQEAANYIGKAVVWLLEQFANVFNTASTIDLNKTGIGKVTSIMTALSIVIATFLTLLQFGKVSLSHQGEPAATAIIGLVKWAVITSVYFTATQAALGWSDAVSTWIINYSFEGGGSGETDATKAMQQQLGKLFGGLITGGGGAATVGGALITGEGVAAAAVGVIIVVGIVCILAIAALWLEVLLRQAGIMILVATMPITLAGQMSDATSEWWPKARNALIALILMKPAIVTCFSIGFFAMAEGQGAQNMFVGLVIFVLACFAWPVLAKFMTFSTAGGGSSIASGLLSSIGSSAGSMQGGYRPEMGGAGAVGGGSGYTRALEQDNAQVAKASTGGGFWSDESLKARMKGGSGPFSSKVAGSIGLPLQVLAAGKDALESGMANTAAHAGLDHGSPGGRHVVIPPRSAPATGGSPTDEAPPPQSGAPAEIPPRPVAPSQPAEPSKEA</sequence>
<feature type="compositionally biased region" description="Pro residues" evidence="1">
    <location>
        <begin position="570"/>
        <end position="589"/>
    </location>
</feature>
<dbReference type="EMBL" id="VAWE01000003">
    <property type="protein sequence ID" value="TLQ39029.1"/>
    <property type="molecule type" value="Genomic_DNA"/>
</dbReference>